<dbReference type="Gene3D" id="3.30.420.10">
    <property type="entry name" value="Ribonuclease H-like superfamily/Ribonuclease H"/>
    <property type="match status" value="1"/>
</dbReference>
<dbReference type="OrthoDB" id="6471071at2759"/>
<dbReference type="GO" id="GO:0003676">
    <property type="term" value="F:nucleic acid binding"/>
    <property type="evidence" value="ECO:0007669"/>
    <property type="project" value="InterPro"/>
</dbReference>
<name>A0A4Y2X4N8_ARAVE</name>
<evidence type="ECO:0000313" key="2">
    <source>
        <dbReference type="Proteomes" id="UP000499080"/>
    </source>
</evidence>
<dbReference type="AlphaFoldDB" id="A0A4Y2X4N8"/>
<protein>
    <submittedName>
        <fullName evidence="1">Uncharacterized protein</fullName>
    </submittedName>
</protein>
<dbReference type="PANTHER" id="PTHR47326:SF1">
    <property type="entry name" value="HTH PSQ-TYPE DOMAIN-CONTAINING PROTEIN"/>
    <property type="match status" value="1"/>
</dbReference>
<dbReference type="Proteomes" id="UP000499080">
    <property type="component" value="Unassembled WGS sequence"/>
</dbReference>
<dbReference type="PANTHER" id="PTHR47326">
    <property type="entry name" value="TRANSPOSABLE ELEMENT TC3 TRANSPOSASE-LIKE PROTEIN"/>
    <property type="match status" value="1"/>
</dbReference>
<gene>
    <name evidence="1" type="ORF">AVEN_267974_1</name>
</gene>
<sequence>MVRRKPKSATSYLNLHCTLVGGCFTYEGFNEQQRSSPDLIPCDFYMWGYIKGSVYVSPMFATLQDLRDRVVTAVSAVTKDQLIRVWQEMDCRFEEWRLVH</sequence>
<dbReference type="InterPro" id="IPR036397">
    <property type="entry name" value="RNaseH_sf"/>
</dbReference>
<accession>A0A4Y2X4N8</accession>
<keyword evidence="2" id="KW-1185">Reference proteome</keyword>
<comment type="caution">
    <text evidence="1">The sequence shown here is derived from an EMBL/GenBank/DDBJ whole genome shotgun (WGS) entry which is preliminary data.</text>
</comment>
<evidence type="ECO:0000313" key="1">
    <source>
        <dbReference type="EMBL" id="GBO44148.1"/>
    </source>
</evidence>
<dbReference type="PROSITE" id="PS51257">
    <property type="entry name" value="PROKAR_LIPOPROTEIN"/>
    <property type="match status" value="1"/>
</dbReference>
<proteinExistence type="predicted"/>
<dbReference type="EMBL" id="BGPR01070780">
    <property type="protein sequence ID" value="GBO44148.1"/>
    <property type="molecule type" value="Genomic_DNA"/>
</dbReference>
<organism evidence="1 2">
    <name type="scientific">Araneus ventricosus</name>
    <name type="common">Orbweaver spider</name>
    <name type="synonym">Epeira ventricosa</name>
    <dbReference type="NCBI Taxonomy" id="182803"/>
    <lineage>
        <taxon>Eukaryota</taxon>
        <taxon>Metazoa</taxon>
        <taxon>Ecdysozoa</taxon>
        <taxon>Arthropoda</taxon>
        <taxon>Chelicerata</taxon>
        <taxon>Arachnida</taxon>
        <taxon>Araneae</taxon>
        <taxon>Araneomorphae</taxon>
        <taxon>Entelegynae</taxon>
        <taxon>Araneoidea</taxon>
        <taxon>Araneidae</taxon>
        <taxon>Araneus</taxon>
    </lineage>
</organism>
<reference evidence="1 2" key="1">
    <citation type="journal article" date="2019" name="Sci. Rep.">
        <title>Orb-weaving spider Araneus ventricosus genome elucidates the spidroin gene catalogue.</title>
        <authorList>
            <person name="Kono N."/>
            <person name="Nakamura H."/>
            <person name="Ohtoshi R."/>
            <person name="Moran D.A.P."/>
            <person name="Shinohara A."/>
            <person name="Yoshida Y."/>
            <person name="Fujiwara M."/>
            <person name="Mori M."/>
            <person name="Tomita M."/>
            <person name="Arakawa K."/>
        </authorList>
    </citation>
    <scope>NUCLEOTIDE SEQUENCE [LARGE SCALE GENOMIC DNA]</scope>
</reference>